<keyword evidence="3" id="KW-1185">Reference proteome</keyword>
<organism evidence="2 3">
    <name type="scientific">Leishmania mexicana (strain MHOM/GT/2001/U1103)</name>
    <dbReference type="NCBI Taxonomy" id="929439"/>
    <lineage>
        <taxon>Eukaryota</taxon>
        <taxon>Discoba</taxon>
        <taxon>Euglenozoa</taxon>
        <taxon>Kinetoplastea</taxon>
        <taxon>Metakinetoplastina</taxon>
        <taxon>Trypanosomatida</taxon>
        <taxon>Trypanosomatidae</taxon>
        <taxon>Leishmaniinae</taxon>
        <taxon>Leishmania</taxon>
    </lineage>
</organism>
<accession>E9AU48</accession>
<feature type="region of interest" description="Disordered" evidence="1">
    <location>
        <begin position="1"/>
        <end position="28"/>
    </location>
</feature>
<evidence type="ECO:0000313" key="2">
    <source>
        <dbReference type="EMBL" id="CBZ26473.1"/>
    </source>
</evidence>
<dbReference type="VEuPathDB" id="TriTrypDB:LmxM.36.6130"/>
<dbReference type="OMA" id="RAHETPI"/>
<dbReference type="KEGG" id="lmi:LMXM_36_6130"/>
<protein>
    <submittedName>
        <fullName evidence="2">Uncharacterized protein</fullName>
    </submittedName>
</protein>
<dbReference type="PhylomeDB" id="E9AU48"/>
<sequence>MSTKRAHETSIAASSAASAVSSVMSSKRPTPQLSSFVIRLRGAKGFSSSAQRTAESDSCVPSMRLHDSDAVGNTQQPIGDMCAASSLGSAPTAMTQLKTSLSQMQRLVRLQQEQLSALLRAHGDLQRQVTAQHGAYNEIVQRSMSQGAEMEAALQKHTAQWRREQVAMQESVAALWDIVSDVHQPLHVKTRFPAKILAASHQAEESAYYSDIASFIQPDVTAPSFLAASLLPRKDGPLPSAQASVSAFANGSRHPCAPSSPGAMSFASAVLGPSATAVRAAPYKMDIQQQQEHRESMEDRVVAMLHRKPTVVVRHSAWRQQ</sequence>
<gene>
    <name evidence="2" type="ORF">LMXM_36_6130</name>
</gene>
<dbReference type="OrthoDB" id="267050at2759"/>
<dbReference type="RefSeq" id="XP_003874972.1">
    <property type="nucleotide sequence ID" value="XM_003874923.1"/>
</dbReference>
<dbReference type="EMBL" id="FR799573">
    <property type="protein sequence ID" value="CBZ26473.1"/>
    <property type="molecule type" value="Genomic_DNA"/>
</dbReference>
<feature type="compositionally biased region" description="Low complexity" evidence="1">
    <location>
        <begin position="10"/>
        <end position="26"/>
    </location>
</feature>
<dbReference type="GeneID" id="13448584"/>
<name>E9AU48_LEIMU</name>
<reference evidence="2 3" key="1">
    <citation type="journal article" date="2011" name="Genome Res.">
        <title>Chromosome and gene copy number variation allow major structural change between species and strains of Leishmania.</title>
        <authorList>
            <person name="Rogers M.B."/>
            <person name="Hilley J.D."/>
            <person name="Dickens N.J."/>
            <person name="Wilkes J."/>
            <person name="Bates P.A."/>
            <person name="Depledge D.P."/>
            <person name="Harris D."/>
            <person name="Her Y."/>
            <person name="Herzyk P."/>
            <person name="Imamura H."/>
            <person name="Otto T.D."/>
            <person name="Sanders M."/>
            <person name="Seeger K."/>
            <person name="Dujardin J.C."/>
            <person name="Berriman M."/>
            <person name="Smith D.F."/>
            <person name="Hertz-Fowler C."/>
            <person name="Mottram J.C."/>
        </authorList>
    </citation>
    <scope>NUCLEOTIDE SEQUENCE [LARGE SCALE GENOMIC DNA]</scope>
    <source>
        <strain evidence="2 3">MHOM/GT/2001/U1103</strain>
    </source>
</reference>
<evidence type="ECO:0000256" key="1">
    <source>
        <dbReference type="SAM" id="MobiDB-lite"/>
    </source>
</evidence>
<proteinExistence type="predicted"/>
<dbReference type="AlphaFoldDB" id="E9AU48"/>
<dbReference type="Proteomes" id="UP000007259">
    <property type="component" value="Chromosome 20"/>
</dbReference>
<evidence type="ECO:0000313" key="3">
    <source>
        <dbReference type="Proteomes" id="UP000007259"/>
    </source>
</evidence>